<evidence type="ECO:0000313" key="1">
    <source>
        <dbReference type="EMBL" id="KAJ0039754.1"/>
    </source>
</evidence>
<evidence type="ECO:0000313" key="2">
    <source>
        <dbReference type="Proteomes" id="UP001163603"/>
    </source>
</evidence>
<reference evidence="2" key="1">
    <citation type="journal article" date="2023" name="G3 (Bethesda)">
        <title>Genome assembly and association tests identify interacting loci associated with vigor, precocity, and sex in interspecific pistachio rootstocks.</title>
        <authorList>
            <person name="Palmer W."/>
            <person name="Jacygrad E."/>
            <person name="Sagayaradj S."/>
            <person name="Cavanaugh K."/>
            <person name="Han R."/>
            <person name="Bertier L."/>
            <person name="Beede B."/>
            <person name="Kafkas S."/>
            <person name="Golino D."/>
            <person name="Preece J."/>
            <person name="Michelmore R."/>
        </authorList>
    </citation>
    <scope>NUCLEOTIDE SEQUENCE [LARGE SCALE GENOMIC DNA]</scope>
</reference>
<dbReference type="Proteomes" id="UP001163603">
    <property type="component" value="Chromosome 5"/>
</dbReference>
<comment type="caution">
    <text evidence="1">The sequence shown here is derived from an EMBL/GenBank/DDBJ whole genome shotgun (WGS) entry which is preliminary data.</text>
</comment>
<name>A0ACC0YRF4_9ROSI</name>
<proteinExistence type="predicted"/>
<organism evidence="1 2">
    <name type="scientific">Pistacia integerrima</name>
    <dbReference type="NCBI Taxonomy" id="434235"/>
    <lineage>
        <taxon>Eukaryota</taxon>
        <taxon>Viridiplantae</taxon>
        <taxon>Streptophyta</taxon>
        <taxon>Embryophyta</taxon>
        <taxon>Tracheophyta</taxon>
        <taxon>Spermatophyta</taxon>
        <taxon>Magnoliopsida</taxon>
        <taxon>eudicotyledons</taxon>
        <taxon>Gunneridae</taxon>
        <taxon>Pentapetalae</taxon>
        <taxon>rosids</taxon>
        <taxon>malvids</taxon>
        <taxon>Sapindales</taxon>
        <taxon>Anacardiaceae</taxon>
        <taxon>Pistacia</taxon>
    </lineage>
</organism>
<protein>
    <submittedName>
        <fullName evidence="1">Uncharacterized protein</fullName>
    </submittedName>
</protein>
<sequence length="130" mass="15407">MNSRKYLIFWEIGFSNQAQDLWRSQRKAAQVLMNHQKFHKFLVKTTLEKEEKGLIPILENVAKEAKAADSQDLFQRFAFDATCMLLQAMIQGACPLNSRKIHSQKPRKMLRNLFLTGMLYLYQKEWKLQR</sequence>
<keyword evidence="2" id="KW-1185">Reference proteome</keyword>
<accession>A0ACC0YRF4</accession>
<gene>
    <name evidence="1" type="ORF">Pint_26927</name>
</gene>
<dbReference type="EMBL" id="CM047740">
    <property type="protein sequence ID" value="KAJ0039754.1"/>
    <property type="molecule type" value="Genomic_DNA"/>
</dbReference>